<dbReference type="EMBL" id="CP058350">
    <property type="protein sequence ID" value="QLF71018.1"/>
    <property type="molecule type" value="Genomic_DNA"/>
</dbReference>
<dbReference type="SMART" id="SM00471">
    <property type="entry name" value="HDc"/>
    <property type="match status" value="1"/>
</dbReference>
<dbReference type="Pfam" id="PF19276">
    <property type="entry name" value="HD_assoc_2"/>
    <property type="match status" value="1"/>
</dbReference>
<accession>A0ABX6QQX8</accession>
<dbReference type="InterPro" id="IPR006674">
    <property type="entry name" value="HD_domain"/>
</dbReference>
<organism evidence="2 3">
    <name type="scientific">Peteryoungia desertarenae</name>
    <dbReference type="NCBI Taxonomy" id="1813451"/>
    <lineage>
        <taxon>Bacteria</taxon>
        <taxon>Pseudomonadati</taxon>
        <taxon>Pseudomonadota</taxon>
        <taxon>Alphaproteobacteria</taxon>
        <taxon>Hyphomicrobiales</taxon>
        <taxon>Rhizobiaceae</taxon>
        <taxon>Peteryoungia</taxon>
    </lineage>
</organism>
<dbReference type="Proteomes" id="UP000308530">
    <property type="component" value="Chromosome"/>
</dbReference>
<dbReference type="PROSITE" id="PS51831">
    <property type="entry name" value="HD"/>
    <property type="match status" value="1"/>
</dbReference>
<dbReference type="RefSeq" id="WP_138286681.1">
    <property type="nucleotide sequence ID" value="NZ_CP058350.1"/>
</dbReference>
<dbReference type="InterPro" id="IPR045509">
    <property type="entry name" value="HD_assoc_2"/>
</dbReference>
<dbReference type="CDD" id="cd00077">
    <property type="entry name" value="HDc"/>
    <property type="match status" value="1"/>
</dbReference>
<protein>
    <submittedName>
        <fullName evidence="2">HD domain-containing protein</fullName>
    </submittedName>
</protein>
<feature type="domain" description="HD" evidence="1">
    <location>
        <begin position="60"/>
        <end position="187"/>
    </location>
</feature>
<evidence type="ECO:0000313" key="2">
    <source>
        <dbReference type="EMBL" id="QLF71018.1"/>
    </source>
</evidence>
<evidence type="ECO:0000313" key="3">
    <source>
        <dbReference type="Proteomes" id="UP000308530"/>
    </source>
</evidence>
<proteinExistence type="predicted"/>
<keyword evidence="3" id="KW-1185">Reference proteome</keyword>
<reference evidence="2 3" key="1">
    <citation type="submission" date="2020-06" db="EMBL/GenBank/DDBJ databases">
        <title>Genome sequence of Rhizobium sp strain ADMK78.</title>
        <authorList>
            <person name="Rahi P."/>
        </authorList>
    </citation>
    <scope>NUCLEOTIDE SEQUENCE [LARGE SCALE GENOMIC DNA]</scope>
    <source>
        <strain evidence="2 3">ADMK78</strain>
    </source>
</reference>
<gene>
    <name evidence="2" type="ORF">FE840_016495</name>
</gene>
<dbReference type="InterPro" id="IPR003607">
    <property type="entry name" value="HD/PDEase_dom"/>
</dbReference>
<name>A0ABX6QQX8_9HYPH</name>
<dbReference type="PANTHER" id="PTHR11373:SF4">
    <property type="entry name" value="DEOXYNUCLEOSIDE TRIPHOSPHATE TRIPHOSPHOHYDROLASE SAMHD1"/>
    <property type="match status" value="1"/>
</dbReference>
<dbReference type="SUPFAM" id="SSF109604">
    <property type="entry name" value="HD-domain/PDEase-like"/>
    <property type="match status" value="1"/>
</dbReference>
<evidence type="ECO:0000259" key="1">
    <source>
        <dbReference type="PROSITE" id="PS51831"/>
    </source>
</evidence>
<sequence>MAKPKPQRVRDPVHNLIEFDSEQFEHTLWNVIQTSPFQRLRRIRQLGFSEFVFPGATHTRFAHSLGVFHTARQLMGVIEKYVKSHDQQFKSRQAEFALAAALLHDVGHGMFSHAFEALGKEFGWPMAKHEEVSQRLIREGEIAEVLDREFGKGYADNVADVIARGIPNNLYDSVVSSQFDADRLDYMQRDRLMTGVQSSGVDPTWLLANLEVAEVPTGADETGIGSVETLVLGPKAAQAAESYVLALFHLYPNVYLHKTTRGAELIFQSLIRRIVRLHGNGEGARSGLTGTHPLLQFIASPSDLQKALALDDTVFWGALPSLLEAHDPEIQNLAKALRERNMCRCVDVRKVVEESLPRNVDENRQQHQARTRLICDEVARSLKEMQAAEPDKPARFLVDQYTRNPYKRFQDSKSPLNQILIRLSPDKVTDMADLSPVIANAEPFNLCRVYVFRDDADAVDVIQNIMRTKIKEGGKQ</sequence>
<dbReference type="InterPro" id="IPR050135">
    <property type="entry name" value="dGTPase-like"/>
</dbReference>
<dbReference type="Pfam" id="PF01966">
    <property type="entry name" value="HD"/>
    <property type="match status" value="1"/>
</dbReference>
<dbReference type="PANTHER" id="PTHR11373">
    <property type="entry name" value="DEOXYNUCLEOSIDE TRIPHOSPHATE TRIPHOSPHOHYDROLASE"/>
    <property type="match status" value="1"/>
</dbReference>
<dbReference type="Gene3D" id="1.10.3210.10">
    <property type="entry name" value="Hypothetical protein af1432"/>
    <property type="match status" value="1"/>
</dbReference>